<evidence type="ECO:0000256" key="10">
    <source>
        <dbReference type="ARBA" id="ARBA00022827"/>
    </source>
</evidence>
<dbReference type="NCBIfam" id="TIGR00083">
    <property type="entry name" value="ribF"/>
    <property type="match status" value="1"/>
</dbReference>
<dbReference type="GO" id="GO:0009398">
    <property type="term" value="P:FMN biosynthetic process"/>
    <property type="evidence" value="ECO:0007669"/>
    <property type="project" value="UniProtKB-UniRule"/>
</dbReference>
<keyword evidence="9 15" id="KW-0418">Kinase</keyword>
<dbReference type="UniPathway" id="UPA00277">
    <property type="reaction ID" value="UER00407"/>
</dbReference>
<protein>
    <recommendedName>
        <fullName evidence="15">Riboflavin biosynthesis protein</fullName>
    </recommendedName>
    <domain>
        <recommendedName>
            <fullName evidence="15">Riboflavin kinase</fullName>
            <ecNumber evidence="15">2.7.1.26</ecNumber>
        </recommendedName>
        <alternativeName>
            <fullName evidence="15">Flavokinase</fullName>
        </alternativeName>
    </domain>
    <domain>
        <recommendedName>
            <fullName evidence="15">FMN adenylyltransferase</fullName>
            <ecNumber evidence="15">2.7.7.2</ecNumber>
        </recommendedName>
        <alternativeName>
            <fullName evidence="15">FAD pyrophosphorylase</fullName>
        </alternativeName>
        <alternativeName>
            <fullName evidence="15">FAD synthase</fullName>
        </alternativeName>
    </domain>
</protein>
<dbReference type="InterPro" id="IPR002606">
    <property type="entry name" value="Riboflavin_kinase_bac"/>
</dbReference>
<dbReference type="PIRSF" id="PIRSF004491">
    <property type="entry name" value="FAD_Synth"/>
    <property type="match status" value="1"/>
</dbReference>
<dbReference type="CDD" id="cd02064">
    <property type="entry name" value="FAD_synthetase_N"/>
    <property type="match status" value="1"/>
</dbReference>
<evidence type="ECO:0000256" key="14">
    <source>
        <dbReference type="ARBA" id="ARBA00049494"/>
    </source>
</evidence>
<dbReference type="InterPro" id="IPR015864">
    <property type="entry name" value="FAD_synthase"/>
</dbReference>
<dbReference type="SMART" id="SM00904">
    <property type="entry name" value="Flavokinase"/>
    <property type="match status" value="1"/>
</dbReference>
<dbReference type="GO" id="GO:0003919">
    <property type="term" value="F:FMN adenylyltransferase activity"/>
    <property type="evidence" value="ECO:0007669"/>
    <property type="project" value="UniProtKB-UniRule"/>
</dbReference>
<dbReference type="InterPro" id="IPR015865">
    <property type="entry name" value="Riboflavin_kinase_bac/euk"/>
</dbReference>
<keyword evidence="8 15" id="KW-0547">Nucleotide-binding</keyword>
<comment type="catalytic activity">
    <reaction evidence="14 15">
        <text>FMN + ATP + H(+) = FAD + diphosphate</text>
        <dbReference type="Rhea" id="RHEA:17237"/>
        <dbReference type="ChEBI" id="CHEBI:15378"/>
        <dbReference type="ChEBI" id="CHEBI:30616"/>
        <dbReference type="ChEBI" id="CHEBI:33019"/>
        <dbReference type="ChEBI" id="CHEBI:57692"/>
        <dbReference type="ChEBI" id="CHEBI:58210"/>
        <dbReference type="EC" id="2.7.7.2"/>
    </reaction>
</comment>
<dbReference type="PANTHER" id="PTHR22749:SF6">
    <property type="entry name" value="RIBOFLAVIN KINASE"/>
    <property type="match status" value="1"/>
</dbReference>
<dbReference type="FunFam" id="3.40.50.620:FF:000021">
    <property type="entry name" value="Riboflavin biosynthesis protein"/>
    <property type="match status" value="1"/>
</dbReference>
<dbReference type="NCBIfam" id="NF004163">
    <property type="entry name" value="PRK05627.1-6"/>
    <property type="match status" value="1"/>
</dbReference>
<dbReference type="Gene3D" id="2.40.30.30">
    <property type="entry name" value="Riboflavin kinase-like"/>
    <property type="match status" value="1"/>
</dbReference>
<accession>A0A7Y0HFX2</accession>
<comment type="catalytic activity">
    <reaction evidence="13 15">
        <text>riboflavin + ATP = FMN + ADP + H(+)</text>
        <dbReference type="Rhea" id="RHEA:14357"/>
        <dbReference type="ChEBI" id="CHEBI:15378"/>
        <dbReference type="ChEBI" id="CHEBI:30616"/>
        <dbReference type="ChEBI" id="CHEBI:57986"/>
        <dbReference type="ChEBI" id="CHEBI:58210"/>
        <dbReference type="ChEBI" id="CHEBI:456216"/>
        <dbReference type="EC" id="2.7.1.26"/>
    </reaction>
</comment>
<sequence length="316" mass="34318">MQIFREVSEFPGHCRGAVIALGNFDGVHRGHQSVIGQAGEIAEEKGVPLGILTFEPHPRVFFRPDDPPFRLTPMQNKAHHLQALGVDFMVCLNFDAPLAGLDAQAFIDRILVDSLGVGTLVVGYDFKFGKGRGGDTEMLIADPRFETKVISPATSANGEVYSSTKIRDYLAEGDPGRAAALLGRPFEIEGEVLKGAQLGRTIGFPTANLELGDYVRPAYGVYAVRAGAETGRVGETIWCDGVANLGKRPTVDGLAEKFEVHIFDFNRDLYGTHLRVALIEFIRPERKFDGLDALKAQIAKDTHTAKVILDTRAAGA</sequence>
<evidence type="ECO:0000256" key="9">
    <source>
        <dbReference type="ARBA" id="ARBA00022777"/>
    </source>
</evidence>
<evidence type="ECO:0000256" key="7">
    <source>
        <dbReference type="ARBA" id="ARBA00022695"/>
    </source>
</evidence>
<evidence type="ECO:0000256" key="2">
    <source>
        <dbReference type="ARBA" id="ARBA00004726"/>
    </source>
</evidence>
<dbReference type="NCBIfam" id="NF004160">
    <property type="entry name" value="PRK05627.1-3"/>
    <property type="match status" value="1"/>
</dbReference>
<comment type="pathway">
    <text evidence="3 15">Cofactor biosynthesis; FMN biosynthesis; FMN from riboflavin (ATP route): step 1/1.</text>
</comment>
<evidence type="ECO:0000256" key="6">
    <source>
        <dbReference type="ARBA" id="ARBA00022679"/>
    </source>
</evidence>
<evidence type="ECO:0000256" key="5">
    <source>
        <dbReference type="ARBA" id="ARBA00022643"/>
    </source>
</evidence>
<evidence type="ECO:0000256" key="1">
    <source>
        <dbReference type="ARBA" id="ARBA00002121"/>
    </source>
</evidence>
<comment type="similarity">
    <text evidence="15">Belongs to the ribF family.</text>
</comment>
<evidence type="ECO:0000259" key="16">
    <source>
        <dbReference type="SMART" id="SM00904"/>
    </source>
</evidence>
<keyword evidence="7 15" id="KW-0548">Nucleotidyltransferase</keyword>
<dbReference type="InterPro" id="IPR014729">
    <property type="entry name" value="Rossmann-like_a/b/a_fold"/>
</dbReference>
<dbReference type="EMBL" id="JABBNT010000002">
    <property type="protein sequence ID" value="NMM44332.1"/>
    <property type="molecule type" value="Genomic_DNA"/>
</dbReference>
<evidence type="ECO:0000256" key="12">
    <source>
        <dbReference type="ARBA" id="ARBA00023268"/>
    </source>
</evidence>
<dbReference type="Gene3D" id="3.40.50.620">
    <property type="entry name" value="HUPs"/>
    <property type="match status" value="1"/>
</dbReference>
<dbReference type="SUPFAM" id="SSF52374">
    <property type="entry name" value="Nucleotidylyl transferase"/>
    <property type="match status" value="1"/>
</dbReference>
<comment type="pathway">
    <text evidence="2 15">Cofactor biosynthesis; FAD biosynthesis; FAD from FMN: step 1/1.</text>
</comment>
<dbReference type="NCBIfam" id="NF004162">
    <property type="entry name" value="PRK05627.1-5"/>
    <property type="match status" value="1"/>
</dbReference>
<feature type="domain" description="Riboflavin kinase" evidence="16">
    <location>
        <begin position="181"/>
        <end position="310"/>
    </location>
</feature>
<dbReference type="SUPFAM" id="SSF82114">
    <property type="entry name" value="Riboflavin kinase-like"/>
    <property type="match status" value="1"/>
</dbReference>
<dbReference type="InterPro" id="IPR023468">
    <property type="entry name" value="Riboflavin_kinase"/>
</dbReference>
<keyword evidence="11 15" id="KW-0067">ATP-binding</keyword>
<evidence type="ECO:0000256" key="13">
    <source>
        <dbReference type="ARBA" id="ARBA00047880"/>
    </source>
</evidence>
<evidence type="ECO:0000256" key="8">
    <source>
        <dbReference type="ARBA" id="ARBA00022741"/>
    </source>
</evidence>
<dbReference type="UniPathway" id="UPA00276">
    <property type="reaction ID" value="UER00406"/>
</dbReference>
<dbReference type="GO" id="GO:0009231">
    <property type="term" value="P:riboflavin biosynthetic process"/>
    <property type="evidence" value="ECO:0007669"/>
    <property type="project" value="InterPro"/>
</dbReference>
<keyword evidence="4 15" id="KW-0285">Flavoprotein</keyword>
<keyword evidence="10 15" id="KW-0274">FAD</keyword>
<evidence type="ECO:0000256" key="3">
    <source>
        <dbReference type="ARBA" id="ARBA00005201"/>
    </source>
</evidence>
<gene>
    <name evidence="17" type="ORF">HH303_07570</name>
</gene>
<name>A0A7Y0HFX2_9PROT</name>
<dbReference type="InterPro" id="IPR023465">
    <property type="entry name" value="Riboflavin_kinase_dom_sf"/>
</dbReference>
<keyword evidence="6 15" id="KW-0808">Transferase</keyword>
<evidence type="ECO:0000313" key="18">
    <source>
        <dbReference type="Proteomes" id="UP000539372"/>
    </source>
</evidence>
<evidence type="ECO:0000256" key="15">
    <source>
        <dbReference type="PIRNR" id="PIRNR004491"/>
    </source>
</evidence>
<organism evidence="17 18">
    <name type="scientific">Pacificispira spongiicola</name>
    <dbReference type="NCBI Taxonomy" id="2729598"/>
    <lineage>
        <taxon>Bacteria</taxon>
        <taxon>Pseudomonadati</taxon>
        <taxon>Pseudomonadota</taxon>
        <taxon>Alphaproteobacteria</taxon>
        <taxon>Rhodospirillales</taxon>
        <taxon>Rhodospirillaceae</taxon>
        <taxon>Pacificispira</taxon>
    </lineage>
</organism>
<dbReference type="EC" id="2.7.1.26" evidence="15"/>
<evidence type="ECO:0000256" key="11">
    <source>
        <dbReference type="ARBA" id="ARBA00022840"/>
    </source>
</evidence>
<dbReference type="Pfam" id="PF06574">
    <property type="entry name" value="FAD_syn"/>
    <property type="match status" value="1"/>
</dbReference>
<dbReference type="AlphaFoldDB" id="A0A7Y0HFX2"/>
<dbReference type="GO" id="GO:0008531">
    <property type="term" value="F:riboflavin kinase activity"/>
    <property type="evidence" value="ECO:0007669"/>
    <property type="project" value="UniProtKB-UniRule"/>
</dbReference>
<dbReference type="EC" id="2.7.7.2" evidence="15"/>
<comment type="caution">
    <text evidence="17">The sequence shown here is derived from an EMBL/GenBank/DDBJ whole genome shotgun (WGS) entry which is preliminary data.</text>
</comment>
<dbReference type="RefSeq" id="WP_169624622.1">
    <property type="nucleotide sequence ID" value="NZ_JABBNT010000002.1"/>
</dbReference>
<reference evidence="17 18" key="1">
    <citation type="submission" date="2020-04" db="EMBL/GenBank/DDBJ databases">
        <title>Rhodospirillaceae bacterium KN72 isolated from deep sea.</title>
        <authorList>
            <person name="Zhang D.-C."/>
        </authorList>
    </citation>
    <scope>NUCLEOTIDE SEQUENCE [LARGE SCALE GENOMIC DNA]</scope>
    <source>
        <strain evidence="17 18">KN72</strain>
    </source>
</reference>
<dbReference type="Pfam" id="PF01687">
    <property type="entry name" value="Flavokinase"/>
    <property type="match status" value="1"/>
</dbReference>
<dbReference type="NCBIfam" id="TIGR00125">
    <property type="entry name" value="cyt_tran_rel"/>
    <property type="match status" value="1"/>
</dbReference>
<keyword evidence="5 15" id="KW-0288">FMN</keyword>
<keyword evidence="18" id="KW-1185">Reference proteome</keyword>
<proteinExistence type="inferred from homology"/>
<dbReference type="PANTHER" id="PTHR22749">
    <property type="entry name" value="RIBOFLAVIN KINASE/FMN ADENYLYLTRANSFERASE"/>
    <property type="match status" value="1"/>
</dbReference>
<dbReference type="GO" id="GO:0006747">
    <property type="term" value="P:FAD biosynthetic process"/>
    <property type="evidence" value="ECO:0007669"/>
    <property type="project" value="UniProtKB-UniRule"/>
</dbReference>
<keyword evidence="12" id="KW-0511">Multifunctional enzyme</keyword>
<evidence type="ECO:0000313" key="17">
    <source>
        <dbReference type="EMBL" id="NMM44332.1"/>
    </source>
</evidence>
<dbReference type="Proteomes" id="UP000539372">
    <property type="component" value="Unassembled WGS sequence"/>
</dbReference>
<dbReference type="GO" id="GO:0005524">
    <property type="term" value="F:ATP binding"/>
    <property type="evidence" value="ECO:0007669"/>
    <property type="project" value="UniProtKB-UniRule"/>
</dbReference>
<dbReference type="InterPro" id="IPR004821">
    <property type="entry name" value="Cyt_trans-like"/>
</dbReference>
<comment type="function">
    <text evidence="1">Catalyzes the phosphorylation of riboflavin to FMN followed by the adenylation of FMN to FAD.</text>
</comment>
<evidence type="ECO:0000256" key="4">
    <source>
        <dbReference type="ARBA" id="ARBA00022630"/>
    </source>
</evidence>